<dbReference type="Gene3D" id="3.40.50.10090">
    <property type="match status" value="2"/>
</dbReference>
<dbReference type="GO" id="GO:0004852">
    <property type="term" value="F:uroporphyrinogen-III synthase activity"/>
    <property type="evidence" value="ECO:0007669"/>
    <property type="project" value="InterPro"/>
</dbReference>
<dbReference type="InterPro" id="IPR003754">
    <property type="entry name" value="4pyrrol_synth_uPrphyn_synth"/>
</dbReference>
<dbReference type="GO" id="GO:0033014">
    <property type="term" value="P:tetrapyrrole biosynthetic process"/>
    <property type="evidence" value="ECO:0007669"/>
    <property type="project" value="InterPro"/>
</dbReference>
<dbReference type="AlphaFoldDB" id="A0A844QFI8"/>
<evidence type="ECO:0000313" key="2">
    <source>
        <dbReference type="EMBL" id="MVA96549.1"/>
    </source>
</evidence>
<evidence type="ECO:0000259" key="1">
    <source>
        <dbReference type="Pfam" id="PF02602"/>
    </source>
</evidence>
<accession>A0A844QFI8</accession>
<sequence>MTAATLRRRGHVPLVLPLSAVGGIEADWPQADTVDVVAVTSANALRHAPTARLEPLIGLPCHCVGERTAAVARQAGFSHVDTANGYGQDMARRMAARYVSGTRVLYLCGRVRHGAFEEELAAAGLECTPVETYETVFPAPHTTTVQELCAGGPPDVALAYSTRGADALAALAERAEIAPLFAAMRVLCLSPAVAERLSGKGAWPILVSSTPDEAALLDLLDLLDSLP</sequence>
<dbReference type="InterPro" id="IPR036108">
    <property type="entry name" value="4pyrrol_syn_uPrphyn_synt_sf"/>
</dbReference>
<gene>
    <name evidence="2" type="ORF">GN330_04710</name>
</gene>
<keyword evidence="3" id="KW-1185">Reference proteome</keyword>
<protein>
    <submittedName>
        <fullName evidence="2">Uroporphyrinogen-III synthase</fullName>
    </submittedName>
</protein>
<dbReference type="Pfam" id="PF02602">
    <property type="entry name" value="HEM4"/>
    <property type="match status" value="1"/>
</dbReference>
<comment type="caution">
    <text evidence="2">The sequence shown here is derived from an EMBL/GenBank/DDBJ whole genome shotgun (WGS) entry which is preliminary data.</text>
</comment>
<reference evidence="2 3" key="1">
    <citation type="submission" date="2019-12" db="EMBL/GenBank/DDBJ databases">
        <title>Nitratireductor arenosus sp. nov., Isolated from sea sand, Jeju island, South Korea.</title>
        <authorList>
            <person name="Kim W."/>
        </authorList>
    </citation>
    <scope>NUCLEOTIDE SEQUENCE [LARGE SCALE GENOMIC DNA]</scope>
    <source>
        <strain evidence="2 3">CAU 1489</strain>
    </source>
</reference>
<name>A0A844QFI8_9HYPH</name>
<dbReference type="CDD" id="cd06578">
    <property type="entry name" value="HemD"/>
    <property type="match status" value="1"/>
</dbReference>
<feature type="domain" description="Tetrapyrrole biosynthesis uroporphyrinogen III synthase" evidence="1">
    <location>
        <begin position="2"/>
        <end position="217"/>
    </location>
</feature>
<dbReference type="SUPFAM" id="SSF69618">
    <property type="entry name" value="HemD-like"/>
    <property type="match status" value="1"/>
</dbReference>
<dbReference type="RefSeq" id="WP_156711479.1">
    <property type="nucleotide sequence ID" value="NZ_WPHG01000001.1"/>
</dbReference>
<dbReference type="EMBL" id="WPHG01000001">
    <property type="protein sequence ID" value="MVA96549.1"/>
    <property type="molecule type" value="Genomic_DNA"/>
</dbReference>
<dbReference type="Proteomes" id="UP000463224">
    <property type="component" value="Unassembled WGS sequence"/>
</dbReference>
<proteinExistence type="predicted"/>
<organism evidence="2 3">
    <name type="scientific">Nitratireductor arenosus</name>
    <dbReference type="NCBI Taxonomy" id="2682096"/>
    <lineage>
        <taxon>Bacteria</taxon>
        <taxon>Pseudomonadati</taxon>
        <taxon>Pseudomonadota</taxon>
        <taxon>Alphaproteobacteria</taxon>
        <taxon>Hyphomicrobiales</taxon>
        <taxon>Phyllobacteriaceae</taxon>
        <taxon>Nitratireductor</taxon>
    </lineage>
</organism>
<evidence type="ECO:0000313" key="3">
    <source>
        <dbReference type="Proteomes" id="UP000463224"/>
    </source>
</evidence>